<comment type="similarity">
    <text evidence="1">Belongs to the flavoredoxin family.</text>
</comment>
<dbReference type="SUPFAM" id="SSF50475">
    <property type="entry name" value="FMN-binding split barrel"/>
    <property type="match status" value="1"/>
</dbReference>
<reference evidence="3" key="1">
    <citation type="submission" date="2020-10" db="EMBL/GenBank/DDBJ databases">
        <authorList>
            <person name="Gilroy R."/>
        </authorList>
    </citation>
    <scope>NUCLEOTIDE SEQUENCE</scope>
    <source>
        <strain evidence="3">ChiSxjej1B13-7958</strain>
    </source>
</reference>
<protein>
    <submittedName>
        <fullName evidence="3">Flavin reductase</fullName>
    </submittedName>
</protein>
<dbReference type="PANTHER" id="PTHR43567">
    <property type="entry name" value="FLAVOREDOXIN-RELATED-RELATED"/>
    <property type="match status" value="1"/>
</dbReference>
<evidence type="ECO:0000313" key="3">
    <source>
        <dbReference type="EMBL" id="HIR47673.1"/>
    </source>
</evidence>
<dbReference type="GO" id="GO:0010181">
    <property type="term" value="F:FMN binding"/>
    <property type="evidence" value="ECO:0007669"/>
    <property type="project" value="InterPro"/>
</dbReference>
<name>A0A9D1ANZ7_9FIRM</name>
<dbReference type="GO" id="GO:0016646">
    <property type="term" value="F:oxidoreductase activity, acting on the CH-NH group of donors, NAD or NADP as acceptor"/>
    <property type="evidence" value="ECO:0007669"/>
    <property type="project" value="UniProtKB-ARBA"/>
</dbReference>
<feature type="domain" description="Flavin reductase like" evidence="2">
    <location>
        <begin position="20"/>
        <end position="164"/>
    </location>
</feature>
<evidence type="ECO:0000256" key="1">
    <source>
        <dbReference type="ARBA" id="ARBA00038054"/>
    </source>
</evidence>
<organism evidence="3 4">
    <name type="scientific">Candidatus Caccousia avicola</name>
    <dbReference type="NCBI Taxonomy" id="2840721"/>
    <lineage>
        <taxon>Bacteria</taxon>
        <taxon>Bacillati</taxon>
        <taxon>Bacillota</taxon>
        <taxon>Clostridia</taxon>
        <taxon>Eubacteriales</taxon>
        <taxon>Oscillospiraceae</taxon>
        <taxon>Oscillospiraceae incertae sedis</taxon>
        <taxon>Candidatus Caccousia</taxon>
    </lineage>
</organism>
<dbReference type="EMBL" id="DVGZ01000091">
    <property type="protein sequence ID" value="HIR47673.1"/>
    <property type="molecule type" value="Genomic_DNA"/>
</dbReference>
<reference evidence="3" key="2">
    <citation type="journal article" date="2021" name="PeerJ">
        <title>Extensive microbial diversity within the chicken gut microbiome revealed by metagenomics and culture.</title>
        <authorList>
            <person name="Gilroy R."/>
            <person name="Ravi A."/>
            <person name="Getino M."/>
            <person name="Pursley I."/>
            <person name="Horton D.L."/>
            <person name="Alikhan N.F."/>
            <person name="Baker D."/>
            <person name="Gharbi K."/>
            <person name="Hall N."/>
            <person name="Watson M."/>
            <person name="Adriaenssens E.M."/>
            <person name="Foster-Nyarko E."/>
            <person name="Jarju S."/>
            <person name="Secka A."/>
            <person name="Antonio M."/>
            <person name="Oren A."/>
            <person name="Chaudhuri R.R."/>
            <person name="La Ragione R."/>
            <person name="Hildebrand F."/>
            <person name="Pallen M.J."/>
        </authorList>
    </citation>
    <scope>NUCLEOTIDE SEQUENCE</scope>
    <source>
        <strain evidence="3">ChiSxjej1B13-7958</strain>
    </source>
</reference>
<dbReference type="InterPro" id="IPR052174">
    <property type="entry name" value="Flavoredoxin"/>
</dbReference>
<evidence type="ECO:0000313" key="4">
    <source>
        <dbReference type="Proteomes" id="UP000824242"/>
    </source>
</evidence>
<sequence>MANWKEISVSEWNDNLFDRIGKDWMLISAGNREACNTMTASWGGTGILWNRPVAFSFIRPQRYTMEFIEREEYYSLAFFGDGFRDALNFCGTKSGRDFDKWKETGLTPAFDLAPYPEQANTVLICRKLYRQDMTPESFLDAEIREKNYPNNDYHRVFVGEIKKLLIRE</sequence>
<dbReference type="InterPro" id="IPR002563">
    <property type="entry name" value="Flavin_Rdtase-like_dom"/>
</dbReference>
<dbReference type="AlphaFoldDB" id="A0A9D1ANZ7"/>
<dbReference type="InterPro" id="IPR012349">
    <property type="entry name" value="Split_barrel_FMN-bd"/>
</dbReference>
<proteinExistence type="inferred from homology"/>
<dbReference type="PANTHER" id="PTHR43567:SF5">
    <property type="entry name" value="HYPOTHETICAL CYTOSOLIC PROTEIN"/>
    <property type="match status" value="1"/>
</dbReference>
<gene>
    <name evidence="3" type="ORF">IAB89_08495</name>
</gene>
<dbReference type="Proteomes" id="UP000824242">
    <property type="component" value="Unassembled WGS sequence"/>
</dbReference>
<dbReference type="Pfam" id="PF01613">
    <property type="entry name" value="Flavin_Reduct"/>
    <property type="match status" value="1"/>
</dbReference>
<accession>A0A9D1ANZ7</accession>
<comment type="caution">
    <text evidence="3">The sequence shown here is derived from an EMBL/GenBank/DDBJ whole genome shotgun (WGS) entry which is preliminary data.</text>
</comment>
<dbReference type="Gene3D" id="2.30.110.10">
    <property type="entry name" value="Electron Transport, Fmn-binding Protein, Chain A"/>
    <property type="match status" value="1"/>
</dbReference>
<evidence type="ECO:0000259" key="2">
    <source>
        <dbReference type="Pfam" id="PF01613"/>
    </source>
</evidence>